<dbReference type="EMBL" id="MT723937">
    <property type="protein sequence ID" value="QNJ57978.1"/>
    <property type="molecule type" value="Genomic_DNA"/>
</dbReference>
<dbReference type="GeneID" id="63026137"/>
<dbReference type="Gene3D" id="3.40.50.150">
    <property type="entry name" value="Vaccinia Virus protein VP39"/>
    <property type="match status" value="1"/>
</dbReference>
<keyword evidence="6" id="KW-0899">Viral immunoevasion</keyword>
<dbReference type="InterPro" id="IPR018117">
    <property type="entry name" value="C5_DNA_meth_AS"/>
</dbReference>
<name>A0A7G8LL56_9CAUD</name>
<reference evidence="10 11" key="1">
    <citation type="submission" date="2020-07" db="EMBL/GenBank/DDBJ databases">
        <authorList>
            <person name="An P."/>
            <person name="Carson L.C."/>
            <person name="Croyle M.H."/>
            <person name="Gorske A.G."/>
            <person name="Han W."/>
            <person name="Keeley P.R."/>
            <person name="Lawrence Z.G."/>
            <person name="Roney M.P."/>
            <person name="Butela K.A."/>
            <person name="Garlena R.A."/>
            <person name="Russell D.A."/>
            <person name="Pope W.H."/>
            <person name="Jacobs-Sera D."/>
            <person name="Hatfull G.F."/>
        </authorList>
    </citation>
    <scope>NUCLEOTIDE SEQUENCE [LARGE SCALE GENOMIC DNA]</scope>
</reference>
<evidence type="ECO:0000313" key="10">
    <source>
        <dbReference type="EMBL" id="QNJ57978.1"/>
    </source>
</evidence>
<sequence>MKGGSLFSGYGGLDLAVEHVFGARTVWHVEFEAAPSAVLAQRWPGVPNLGDVTRVDWSAVEPVDILTGGYPCQPFSAAGRRKGTTDERHLWPYVRTAIRVLRPRYAILENVAGHRSLGFDRVLGDLAEDGHDARWVSVRASDIGAPHRRERLFVLVDCYAHAAGVGLEAGQQPVAGEPEVAEHHGGRLRDADSGDRDGRPAERESGPQGSTTRPTADTRGETRVGGAGLRESFASRLGWGRPDDRRVPTDWGRYTDAVRRWETVVGAAPVPTQLSRTGTQQLSPVFVEWMMGLPRGWVTDVAVPVEDGDQLNLFGDALRPPPVDLARNAELKMLGNGVVPLQAIHAIEQLMEIQ</sequence>
<evidence type="ECO:0000256" key="4">
    <source>
        <dbReference type="ARBA" id="ARBA00022679"/>
    </source>
</evidence>
<proteinExistence type="inferred from homology"/>
<dbReference type="SUPFAM" id="SSF53335">
    <property type="entry name" value="S-adenosyl-L-methionine-dependent methyltransferases"/>
    <property type="match status" value="1"/>
</dbReference>
<dbReference type="PRINTS" id="PR00105">
    <property type="entry name" value="C5METTRFRASE"/>
</dbReference>
<dbReference type="Proteomes" id="UP000515828">
    <property type="component" value="Segment"/>
</dbReference>
<dbReference type="InterPro" id="IPR001525">
    <property type="entry name" value="C5_MeTfrase"/>
</dbReference>
<comment type="similarity">
    <text evidence="8">Belongs to the class I-like SAM-binding methyltransferase superfamily. C5-methyltransferase family.</text>
</comment>
<keyword evidence="3" id="KW-0945">Host-virus interaction</keyword>
<accession>A0A7G8LL56</accession>
<keyword evidence="7" id="KW-1258">Restriction-modification system evasion by virus</keyword>
<dbReference type="PANTHER" id="PTHR10629:SF52">
    <property type="entry name" value="DNA (CYTOSINE-5)-METHYLTRANSFERASE 1"/>
    <property type="match status" value="1"/>
</dbReference>
<dbReference type="GO" id="GO:0003677">
    <property type="term" value="F:DNA binding"/>
    <property type="evidence" value="ECO:0007669"/>
    <property type="project" value="TreeGrafter"/>
</dbReference>
<keyword evidence="5 8" id="KW-0949">S-adenosyl-L-methionine</keyword>
<evidence type="ECO:0000256" key="7">
    <source>
        <dbReference type="ARBA" id="ARBA00033479"/>
    </source>
</evidence>
<dbReference type="PROSITE" id="PS00094">
    <property type="entry name" value="C5_MTASE_1"/>
    <property type="match status" value="1"/>
</dbReference>
<dbReference type="GO" id="GO:0052170">
    <property type="term" value="P:symbiont-mediated suppression of host innate immune response"/>
    <property type="evidence" value="ECO:0007669"/>
    <property type="project" value="UniProtKB-KW"/>
</dbReference>
<evidence type="ECO:0000256" key="5">
    <source>
        <dbReference type="ARBA" id="ARBA00022691"/>
    </source>
</evidence>
<dbReference type="EC" id="2.1.1.37" evidence="1"/>
<evidence type="ECO:0000256" key="9">
    <source>
        <dbReference type="SAM" id="MobiDB-lite"/>
    </source>
</evidence>
<dbReference type="GO" id="GO:0003886">
    <property type="term" value="F:DNA (cytosine-5-)-methyltransferase activity"/>
    <property type="evidence" value="ECO:0007669"/>
    <property type="project" value="UniProtKB-EC"/>
</dbReference>
<evidence type="ECO:0000256" key="6">
    <source>
        <dbReference type="ARBA" id="ARBA00023280"/>
    </source>
</evidence>
<organism evidence="10 11">
    <name type="scientific">Gordonia phage JKSyngboy</name>
    <dbReference type="NCBI Taxonomy" id="2762400"/>
    <lineage>
        <taxon>Viruses</taxon>
        <taxon>Duplodnaviria</taxon>
        <taxon>Heunggongvirae</taxon>
        <taxon>Uroviricota</taxon>
        <taxon>Caudoviricetes</taxon>
        <taxon>Stackebrandtviridae</taxon>
        <taxon>Schenleyvirinae</taxon>
        <taxon>Kroosvirus</taxon>
        <taxon>Kroosvirus jksyngboy</taxon>
    </lineage>
</organism>
<keyword evidence="3" id="KW-1090">Inhibition of host innate immune response by virus</keyword>
<dbReference type="PROSITE" id="PS51679">
    <property type="entry name" value="SAM_MT_C5"/>
    <property type="match status" value="1"/>
</dbReference>
<dbReference type="GO" id="GO:0032259">
    <property type="term" value="P:methylation"/>
    <property type="evidence" value="ECO:0007669"/>
    <property type="project" value="UniProtKB-KW"/>
</dbReference>
<keyword evidence="11" id="KW-1185">Reference proteome</keyword>
<evidence type="ECO:0000256" key="1">
    <source>
        <dbReference type="ARBA" id="ARBA00011975"/>
    </source>
</evidence>
<dbReference type="PANTHER" id="PTHR10629">
    <property type="entry name" value="CYTOSINE-SPECIFIC METHYLTRANSFERASE"/>
    <property type="match status" value="1"/>
</dbReference>
<protein>
    <recommendedName>
        <fullName evidence="1">DNA (cytosine-5-)-methyltransferase</fullName>
        <ecNumber evidence="1">2.1.1.37</ecNumber>
    </recommendedName>
</protein>
<dbReference type="GO" id="GO:0044027">
    <property type="term" value="P:negative regulation of gene expression via chromosomal CpG island methylation"/>
    <property type="evidence" value="ECO:0007669"/>
    <property type="project" value="TreeGrafter"/>
</dbReference>
<dbReference type="RefSeq" id="YP_010001631.1">
    <property type="nucleotide sequence ID" value="NC_053235.1"/>
</dbReference>
<gene>
    <name evidence="10" type="primary">4</name>
    <name evidence="10" type="ORF">SEA_JKSYNGBOY_4</name>
</gene>
<dbReference type="Pfam" id="PF00145">
    <property type="entry name" value="DNA_methylase"/>
    <property type="match status" value="1"/>
</dbReference>
<dbReference type="GO" id="GO:0099018">
    <property type="term" value="P:symbiont-mediated evasion of host restriction-modification system"/>
    <property type="evidence" value="ECO:0007669"/>
    <property type="project" value="UniProtKB-KW"/>
</dbReference>
<dbReference type="KEGG" id="vg:63026137"/>
<feature type="active site" evidence="8">
    <location>
        <position position="72"/>
    </location>
</feature>
<evidence type="ECO:0000256" key="2">
    <source>
        <dbReference type="ARBA" id="ARBA00022603"/>
    </source>
</evidence>
<dbReference type="InterPro" id="IPR050390">
    <property type="entry name" value="C5-Methyltransferase"/>
</dbReference>
<evidence type="ECO:0000313" key="11">
    <source>
        <dbReference type="Proteomes" id="UP000515828"/>
    </source>
</evidence>
<dbReference type="InterPro" id="IPR029063">
    <property type="entry name" value="SAM-dependent_MTases_sf"/>
</dbReference>
<keyword evidence="2 8" id="KW-0489">Methyltransferase</keyword>
<evidence type="ECO:0000256" key="8">
    <source>
        <dbReference type="PROSITE-ProRule" id="PRU01016"/>
    </source>
</evidence>
<evidence type="ECO:0000256" key="3">
    <source>
        <dbReference type="ARBA" id="ARBA00022632"/>
    </source>
</evidence>
<keyword evidence="4 8" id="KW-0808">Transferase</keyword>
<feature type="region of interest" description="Disordered" evidence="9">
    <location>
        <begin position="176"/>
        <end position="227"/>
    </location>
</feature>
<feature type="compositionally biased region" description="Basic and acidic residues" evidence="9">
    <location>
        <begin position="180"/>
        <end position="205"/>
    </location>
</feature>